<dbReference type="PROSITE" id="PS00080">
    <property type="entry name" value="MULTICOPPER_OXIDASE2"/>
    <property type="match status" value="1"/>
</dbReference>
<evidence type="ECO:0000256" key="1">
    <source>
        <dbReference type="ARBA" id="ARBA00010609"/>
    </source>
</evidence>
<comment type="subunit">
    <text evidence="2">Monomer.</text>
</comment>
<evidence type="ECO:0000256" key="4">
    <source>
        <dbReference type="ARBA" id="ARBA00023002"/>
    </source>
</evidence>
<keyword evidence="4" id="KW-0560">Oxidoreductase</keyword>
<dbReference type="GO" id="GO:0005507">
    <property type="term" value="F:copper ion binding"/>
    <property type="evidence" value="ECO:0007669"/>
    <property type="project" value="InterPro"/>
</dbReference>
<dbReference type="SUPFAM" id="SSF49503">
    <property type="entry name" value="Cupredoxins"/>
    <property type="match status" value="3"/>
</dbReference>
<dbReference type="InterPro" id="IPR002355">
    <property type="entry name" value="Cu_oxidase_Cu_BS"/>
</dbReference>
<reference evidence="12 13" key="1">
    <citation type="submission" date="2018-10" db="EMBL/GenBank/DDBJ databases">
        <title>Isolation of pseudouridimycin from Streptomyces albus DSM 40763.</title>
        <authorList>
            <person name="Rosenqvist P."/>
            <person name="Metsae-Ketelae M."/>
            <person name="Virta P."/>
        </authorList>
    </citation>
    <scope>NUCLEOTIDE SEQUENCE [LARGE SCALE GENOMIC DNA]</scope>
    <source>
        <strain evidence="12 13">DSM 40763</strain>
    </source>
</reference>
<comment type="similarity">
    <text evidence="1">Belongs to the multicopper oxidase family.</text>
</comment>
<feature type="domain" description="Plastocyanin-like" evidence="11">
    <location>
        <begin position="67"/>
        <end position="172"/>
    </location>
</feature>
<dbReference type="PANTHER" id="PTHR48267">
    <property type="entry name" value="CUPREDOXIN SUPERFAMILY PROTEIN"/>
    <property type="match status" value="1"/>
</dbReference>
<name>A0A6C1C1L8_9ACTN</name>
<dbReference type="GO" id="GO:0016491">
    <property type="term" value="F:oxidoreductase activity"/>
    <property type="evidence" value="ECO:0007669"/>
    <property type="project" value="UniProtKB-KW"/>
</dbReference>
<evidence type="ECO:0000256" key="8">
    <source>
        <dbReference type="ARBA" id="ARBA00043090"/>
    </source>
</evidence>
<dbReference type="EC" id="1.16.3.4" evidence="5"/>
<evidence type="ECO:0000256" key="5">
    <source>
        <dbReference type="ARBA" id="ARBA00038978"/>
    </source>
</evidence>
<evidence type="ECO:0000256" key="7">
    <source>
        <dbReference type="ARBA" id="ARBA00042896"/>
    </source>
</evidence>
<dbReference type="Pfam" id="PF07731">
    <property type="entry name" value="Cu-oxidase_2"/>
    <property type="match status" value="1"/>
</dbReference>
<evidence type="ECO:0000259" key="10">
    <source>
        <dbReference type="Pfam" id="PF07731"/>
    </source>
</evidence>
<comment type="caution">
    <text evidence="12">The sequence shown here is derived from an EMBL/GenBank/DDBJ whole genome shotgun (WGS) entry which is preliminary data.</text>
</comment>
<dbReference type="EMBL" id="RCIY01000002">
    <property type="protein sequence ID" value="TGG89674.1"/>
    <property type="molecule type" value="Genomic_DNA"/>
</dbReference>
<organism evidence="12 13">
    <name type="scientific">Streptomyces albus</name>
    <dbReference type="NCBI Taxonomy" id="1888"/>
    <lineage>
        <taxon>Bacteria</taxon>
        <taxon>Bacillati</taxon>
        <taxon>Actinomycetota</taxon>
        <taxon>Actinomycetes</taxon>
        <taxon>Kitasatosporales</taxon>
        <taxon>Streptomycetaceae</taxon>
        <taxon>Streptomyces</taxon>
    </lineage>
</organism>
<dbReference type="InterPro" id="IPR045087">
    <property type="entry name" value="Cu-oxidase_fam"/>
</dbReference>
<evidence type="ECO:0000259" key="11">
    <source>
        <dbReference type="Pfam" id="PF07732"/>
    </source>
</evidence>
<evidence type="ECO:0000256" key="6">
    <source>
        <dbReference type="ARBA" id="ARBA00041027"/>
    </source>
</evidence>
<evidence type="ECO:0000256" key="9">
    <source>
        <dbReference type="ARBA" id="ARBA00048092"/>
    </source>
</evidence>
<dbReference type="Gene3D" id="2.60.40.420">
    <property type="entry name" value="Cupredoxins - blue copper proteins"/>
    <property type="match status" value="3"/>
</dbReference>
<dbReference type="InterPro" id="IPR006311">
    <property type="entry name" value="TAT_signal"/>
</dbReference>
<dbReference type="AlphaFoldDB" id="A0A6C1C1L8"/>
<comment type="catalytic activity">
    <reaction evidence="9">
        <text>4 Cu(+) + O2 + 4 H(+) = 4 Cu(2+) + 2 H2O</text>
        <dbReference type="Rhea" id="RHEA:30083"/>
        <dbReference type="ChEBI" id="CHEBI:15377"/>
        <dbReference type="ChEBI" id="CHEBI:15378"/>
        <dbReference type="ChEBI" id="CHEBI:15379"/>
        <dbReference type="ChEBI" id="CHEBI:29036"/>
        <dbReference type="ChEBI" id="CHEBI:49552"/>
        <dbReference type="EC" id="1.16.3.4"/>
    </reaction>
    <physiologicalReaction direction="left-to-right" evidence="9">
        <dbReference type="Rhea" id="RHEA:30084"/>
    </physiologicalReaction>
</comment>
<dbReference type="GeneID" id="75184338"/>
<dbReference type="PANTHER" id="PTHR48267:SF1">
    <property type="entry name" value="BILIRUBIN OXIDASE"/>
    <property type="match status" value="1"/>
</dbReference>
<feature type="domain" description="Plastocyanin-like" evidence="10">
    <location>
        <begin position="358"/>
        <end position="467"/>
    </location>
</feature>
<evidence type="ECO:0000313" key="13">
    <source>
        <dbReference type="Proteomes" id="UP000298111"/>
    </source>
</evidence>
<sequence length="471" mass="52668">MLTRRDMLKAGALATVPAVLAGGRAAGAPAARRAAAAPFTAPLRPRRPLRPVRLAGHDFYRLTSREARVSLLPGTTTRIRSLNGRMSPLIVAERGRPVVIEQVNELDVPFAMHLHGGHTTERSDGHPKYQVEPGGRRRYHYANDQDAATLWIHDHSHHTHAENVYRGLAATYLLTDAFERRLPLPKGPYDVALQLRDARFEDDGTLVWDAHGFEDRHTVLVDGRPRPYFEVAARRYRLRLINTSNERLFELVLGDGEEFTHIGSDGGLLPAPVAVRKLALWPGERQEIVVDFARWGVGRRVVLNNAAPYGGEPPEIMRFDVVRPAADHSRVPERLRPLPDLGASAVEREFVMAFDPSTGQHLINGKPFDVDRVDVRTRLGVTETWRIVNADTQFGIPHSMHVHHDFFRVLDRDGKPPAPGEAGLKDTLALPAGSSARVQLRFTDHPGLFMYHCHMLGHVQMGMMGQMELVR</sequence>
<dbReference type="Pfam" id="PF07732">
    <property type="entry name" value="Cu-oxidase_3"/>
    <property type="match status" value="1"/>
</dbReference>
<dbReference type="InterPro" id="IPR011707">
    <property type="entry name" value="Cu-oxidase-like_N"/>
</dbReference>
<accession>A0A6C1C1L8</accession>
<protein>
    <recommendedName>
        <fullName evidence="6">Multicopper oxidase CueO</fullName>
        <ecNumber evidence="5">1.16.3.4</ecNumber>
    </recommendedName>
    <alternativeName>
        <fullName evidence="7">Copper efflux oxidase</fullName>
    </alternativeName>
    <alternativeName>
        <fullName evidence="8">Cuprous oxidase</fullName>
    </alternativeName>
</protein>
<evidence type="ECO:0000313" key="12">
    <source>
        <dbReference type="EMBL" id="TGG89674.1"/>
    </source>
</evidence>
<evidence type="ECO:0000256" key="2">
    <source>
        <dbReference type="ARBA" id="ARBA00011245"/>
    </source>
</evidence>
<evidence type="ECO:0000256" key="3">
    <source>
        <dbReference type="ARBA" id="ARBA00022723"/>
    </source>
</evidence>
<dbReference type="RefSeq" id="WP_135566599.1">
    <property type="nucleotide sequence ID" value="NZ_CP048875.1"/>
</dbReference>
<dbReference type="PROSITE" id="PS51318">
    <property type="entry name" value="TAT"/>
    <property type="match status" value="1"/>
</dbReference>
<dbReference type="Proteomes" id="UP000298111">
    <property type="component" value="Unassembled WGS sequence"/>
</dbReference>
<keyword evidence="3" id="KW-0479">Metal-binding</keyword>
<gene>
    <name evidence="12" type="ORF">D8771_01935</name>
</gene>
<proteinExistence type="inferred from homology"/>
<dbReference type="InterPro" id="IPR008972">
    <property type="entry name" value="Cupredoxin"/>
</dbReference>
<dbReference type="InterPro" id="IPR011706">
    <property type="entry name" value="Cu-oxidase_C"/>
</dbReference>